<dbReference type="Proteomes" id="UP001216150">
    <property type="component" value="Unassembled WGS sequence"/>
</dbReference>
<reference evidence="2 3" key="1">
    <citation type="journal article" date="2023" name="IMA Fungus">
        <title>Comparative genomic study of the Penicillium genus elucidates a diverse pangenome and 15 lateral gene transfer events.</title>
        <authorList>
            <person name="Petersen C."/>
            <person name="Sorensen T."/>
            <person name="Nielsen M.R."/>
            <person name="Sondergaard T.E."/>
            <person name="Sorensen J.L."/>
            <person name="Fitzpatrick D.A."/>
            <person name="Frisvad J.C."/>
            <person name="Nielsen K.L."/>
        </authorList>
    </citation>
    <scope>NUCLEOTIDE SEQUENCE [LARGE SCALE GENOMIC DNA]</scope>
    <source>
        <strain evidence="2 3">IBT 29057</strain>
    </source>
</reference>
<evidence type="ECO:0000256" key="1">
    <source>
        <dbReference type="SAM" id="MobiDB-lite"/>
    </source>
</evidence>
<name>A0AAD6DRS8_9EURO</name>
<accession>A0AAD6DRS8</accession>
<gene>
    <name evidence="2" type="ORF">N7450_005354</name>
</gene>
<proteinExistence type="predicted"/>
<evidence type="ECO:0000313" key="3">
    <source>
        <dbReference type="Proteomes" id="UP001216150"/>
    </source>
</evidence>
<dbReference type="EMBL" id="JAQJAC010000003">
    <property type="protein sequence ID" value="KAJ5591382.1"/>
    <property type="molecule type" value="Genomic_DNA"/>
</dbReference>
<dbReference type="AlphaFoldDB" id="A0AAD6DRS8"/>
<organism evidence="2 3">
    <name type="scientific">Penicillium hetheringtonii</name>
    <dbReference type="NCBI Taxonomy" id="911720"/>
    <lineage>
        <taxon>Eukaryota</taxon>
        <taxon>Fungi</taxon>
        <taxon>Dikarya</taxon>
        <taxon>Ascomycota</taxon>
        <taxon>Pezizomycotina</taxon>
        <taxon>Eurotiomycetes</taxon>
        <taxon>Eurotiomycetidae</taxon>
        <taxon>Eurotiales</taxon>
        <taxon>Aspergillaceae</taxon>
        <taxon>Penicillium</taxon>
    </lineage>
</organism>
<feature type="region of interest" description="Disordered" evidence="1">
    <location>
        <begin position="1"/>
        <end position="23"/>
    </location>
</feature>
<sequence length="72" mass="7338">MEPQPGSPKALARSISPMASDDGVATESPVIHAILAEFDVTAPSLARDAFEVKFTANSLVSVGNVGASRAPS</sequence>
<comment type="caution">
    <text evidence="2">The sequence shown here is derived from an EMBL/GenBank/DDBJ whole genome shotgun (WGS) entry which is preliminary data.</text>
</comment>
<keyword evidence="3" id="KW-1185">Reference proteome</keyword>
<protein>
    <submittedName>
        <fullName evidence="2">Uncharacterized protein</fullName>
    </submittedName>
</protein>
<evidence type="ECO:0000313" key="2">
    <source>
        <dbReference type="EMBL" id="KAJ5591382.1"/>
    </source>
</evidence>